<name>A0AAD7NL73_9AGAR</name>
<proteinExistence type="predicted"/>
<gene>
    <name evidence="2" type="ORF">DFH07DRAFT_955526</name>
</gene>
<comment type="caution">
    <text evidence="2">The sequence shown here is derived from an EMBL/GenBank/DDBJ whole genome shotgun (WGS) entry which is preliminary data.</text>
</comment>
<dbReference type="AlphaFoldDB" id="A0AAD7NL73"/>
<reference evidence="2" key="1">
    <citation type="submission" date="2023-03" db="EMBL/GenBank/DDBJ databases">
        <title>Massive genome expansion in bonnet fungi (Mycena s.s.) driven by repeated elements and novel gene families across ecological guilds.</title>
        <authorList>
            <consortium name="Lawrence Berkeley National Laboratory"/>
            <person name="Harder C.B."/>
            <person name="Miyauchi S."/>
            <person name="Viragh M."/>
            <person name="Kuo A."/>
            <person name="Thoen E."/>
            <person name="Andreopoulos B."/>
            <person name="Lu D."/>
            <person name="Skrede I."/>
            <person name="Drula E."/>
            <person name="Henrissat B."/>
            <person name="Morin E."/>
            <person name="Kohler A."/>
            <person name="Barry K."/>
            <person name="LaButti K."/>
            <person name="Morin E."/>
            <person name="Salamov A."/>
            <person name="Lipzen A."/>
            <person name="Mereny Z."/>
            <person name="Hegedus B."/>
            <person name="Baldrian P."/>
            <person name="Stursova M."/>
            <person name="Weitz H."/>
            <person name="Taylor A."/>
            <person name="Grigoriev I.V."/>
            <person name="Nagy L.G."/>
            <person name="Martin F."/>
            <person name="Kauserud H."/>
        </authorList>
    </citation>
    <scope>NUCLEOTIDE SEQUENCE</scope>
    <source>
        <strain evidence="2">CBHHK188m</strain>
    </source>
</reference>
<evidence type="ECO:0000313" key="2">
    <source>
        <dbReference type="EMBL" id="KAJ7765854.1"/>
    </source>
</evidence>
<evidence type="ECO:0000256" key="1">
    <source>
        <dbReference type="ARBA" id="ARBA00023125"/>
    </source>
</evidence>
<dbReference type="SUPFAM" id="SSF47823">
    <property type="entry name" value="lambda integrase-like, N-terminal domain"/>
    <property type="match status" value="1"/>
</dbReference>
<keyword evidence="3" id="KW-1185">Reference proteome</keyword>
<dbReference type="Proteomes" id="UP001215280">
    <property type="component" value="Unassembled WGS sequence"/>
</dbReference>
<dbReference type="Gene3D" id="1.10.150.130">
    <property type="match status" value="1"/>
</dbReference>
<protein>
    <submittedName>
        <fullName evidence="2">Uncharacterized protein</fullName>
    </submittedName>
</protein>
<accession>A0AAD7NL73</accession>
<dbReference type="InterPro" id="IPR010998">
    <property type="entry name" value="Integrase_recombinase_N"/>
</dbReference>
<evidence type="ECO:0000313" key="3">
    <source>
        <dbReference type="Proteomes" id="UP001215280"/>
    </source>
</evidence>
<dbReference type="EMBL" id="JARJLG010000034">
    <property type="protein sequence ID" value="KAJ7765854.1"/>
    <property type="molecule type" value="Genomic_DNA"/>
</dbReference>
<sequence>MPDTNPTVPVNDEGPRGCCPPLASQAQFRKTNLSLVSLPTPVDPLQDLHFDPLCALAESIIRPLPRASLLSLCSRSASPSRHCLFDELSNHKLRSRISSSSRATEPQVDAWTAAAAFLPTQRARRAAKGRELVVSQYRPHVPADRCVLIWTSPFSLVTHATLEAACVCPDLQRHIYEGLLQAQVSNTWESYGAGLLRFHQFCDHEGIPESARMPADQFLLAAFVAEAISSCTRGCIRNWLSSLRLWHLLNDAPWHGNEGWLPASKKSADKCGIVFKRPLRGPVTDEHMRALRASLDLGSPFGAAAWAVVCSAYCGCRRLGELLICSASKFSTLHDTCRETRISHSHVNRCEVWDIHLVWTKTTTTAGGECILTEIIGPDADLYPG</sequence>
<organism evidence="2 3">
    <name type="scientific">Mycena maculata</name>
    <dbReference type="NCBI Taxonomy" id="230809"/>
    <lineage>
        <taxon>Eukaryota</taxon>
        <taxon>Fungi</taxon>
        <taxon>Dikarya</taxon>
        <taxon>Basidiomycota</taxon>
        <taxon>Agaricomycotina</taxon>
        <taxon>Agaricomycetes</taxon>
        <taxon>Agaricomycetidae</taxon>
        <taxon>Agaricales</taxon>
        <taxon>Marasmiineae</taxon>
        <taxon>Mycenaceae</taxon>
        <taxon>Mycena</taxon>
    </lineage>
</organism>
<keyword evidence="1" id="KW-0238">DNA-binding</keyword>
<dbReference type="GO" id="GO:0003677">
    <property type="term" value="F:DNA binding"/>
    <property type="evidence" value="ECO:0007669"/>
    <property type="project" value="UniProtKB-KW"/>
</dbReference>